<name>A0ABQ9G5H4_9NEOP</name>
<protein>
    <submittedName>
        <fullName evidence="1">Uncharacterized protein</fullName>
    </submittedName>
</protein>
<comment type="caution">
    <text evidence="1">The sequence shown here is derived from an EMBL/GenBank/DDBJ whole genome shotgun (WGS) entry which is preliminary data.</text>
</comment>
<dbReference type="Proteomes" id="UP001159363">
    <property type="component" value="Chromosome 14"/>
</dbReference>
<organism evidence="1 2">
    <name type="scientific">Dryococelus australis</name>
    <dbReference type="NCBI Taxonomy" id="614101"/>
    <lineage>
        <taxon>Eukaryota</taxon>
        <taxon>Metazoa</taxon>
        <taxon>Ecdysozoa</taxon>
        <taxon>Arthropoda</taxon>
        <taxon>Hexapoda</taxon>
        <taxon>Insecta</taxon>
        <taxon>Pterygota</taxon>
        <taxon>Neoptera</taxon>
        <taxon>Polyneoptera</taxon>
        <taxon>Phasmatodea</taxon>
        <taxon>Verophasmatodea</taxon>
        <taxon>Anareolatae</taxon>
        <taxon>Phasmatidae</taxon>
        <taxon>Eurycanthinae</taxon>
        <taxon>Dryococelus</taxon>
    </lineage>
</organism>
<accession>A0ABQ9G5H4</accession>
<gene>
    <name evidence="1" type="ORF">PR048_031512</name>
</gene>
<evidence type="ECO:0000313" key="1">
    <source>
        <dbReference type="EMBL" id="KAJ8867709.1"/>
    </source>
</evidence>
<keyword evidence="2" id="KW-1185">Reference proteome</keyword>
<dbReference type="EMBL" id="JARBHB010000015">
    <property type="protein sequence ID" value="KAJ8867709.1"/>
    <property type="molecule type" value="Genomic_DNA"/>
</dbReference>
<sequence>MRVIEMSSNAGMKGRMKLEIPDKTRRTAIATCENPGVTRLGIEPVSPWVGGEQANRSDTAAPNGSRYKIYLDHRLQLSQVEAETRGKQDVRKRSRKSHASGILGDCRALAKLSEDRYGLWRSGRFLGARRFHSRDPTSSRFSSYVHLQKPHQGAHTFFKFFYRLFMRWNEGQGKREIPEKTHRSTASSGTILPCENPVTWSDIQPGSPWWEASGLTARPPRPLPNERVLKNDHFAVSRL</sequence>
<proteinExistence type="predicted"/>
<reference evidence="1 2" key="1">
    <citation type="submission" date="2023-02" db="EMBL/GenBank/DDBJ databases">
        <title>LHISI_Scaffold_Assembly.</title>
        <authorList>
            <person name="Stuart O.P."/>
            <person name="Cleave R."/>
            <person name="Magrath M.J.L."/>
            <person name="Mikheyev A.S."/>
        </authorList>
    </citation>
    <scope>NUCLEOTIDE SEQUENCE [LARGE SCALE GENOMIC DNA]</scope>
    <source>
        <strain evidence="1">Daus_M_001</strain>
        <tissue evidence="1">Leg muscle</tissue>
    </source>
</reference>
<evidence type="ECO:0000313" key="2">
    <source>
        <dbReference type="Proteomes" id="UP001159363"/>
    </source>
</evidence>